<dbReference type="EMBL" id="JABFAB010000005">
    <property type="protein sequence ID" value="MBA0647767.1"/>
    <property type="molecule type" value="Genomic_DNA"/>
</dbReference>
<evidence type="ECO:0000313" key="2">
    <source>
        <dbReference type="Proteomes" id="UP000593573"/>
    </source>
</evidence>
<proteinExistence type="predicted"/>
<gene>
    <name evidence="1" type="ORF">Goklo_015585</name>
</gene>
<dbReference type="Gene3D" id="3.30.530.20">
    <property type="match status" value="1"/>
</dbReference>
<organism evidence="1 2">
    <name type="scientific">Gossypium klotzschianum</name>
    <dbReference type="NCBI Taxonomy" id="34286"/>
    <lineage>
        <taxon>Eukaryota</taxon>
        <taxon>Viridiplantae</taxon>
        <taxon>Streptophyta</taxon>
        <taxon>Embryophyta</taxon>
        <taxon>Tracheophyta</taxon>
        <taxon>Spermatophyta</taxon>
        <taxon>Magnoliopsida</taxon>
        <taxon>eudicotyledons</taxon>
        <taxon>Gunneridae</taxon>
        <taxon>Pentapetalae</taxon>
        <taxon>rosids</taxon>
        <taxon>malvids</taxon>
        <taxon>Malvales</taxon>
        <taxon>Malvaceae</taxon>
        <taxon>Malvoideae</taxon>
        <taxon>Gossypium</taxon>
    </lineage>
</organism>
<keyword evidence="2" id="KW-1185">Reference proteome</keyword>
<sequence>MKQKVEAVDKETSLYICSVIEGNALMIKLEKIT</sequence>
<evidence type="ECO:0000313" key="1">
    <source>
        <dbReference type="EMBL" id="MBA0647767.1"/>
    </source>
</evidence>
<protein>
    <submittedName>
        <fullName evidence="1">Uncharacterized protein</fullName>
    </submittedName>
</protein>
<name>A0A7J8UBD0_9ROSI</name>
<reference evidence="1 2" key="1">
    <citation type="journal article" date="2019" name="Genome Biol. Evol.">
        <title>Insights into the evolution of the New World diploid cottons (Gossypium, subgenus Houzingenia) based on genome sequencing.</title>
        <authorList>
            <person name="Grover C.E."/>
            <person name="Arick M.A. 2nd"/>
            <person name="Thrash A."/>
            <person name="Conover J.L."/>
            <person name="Sanders W.S."/>
            <person name="Peterson D.G."/>
            <person name="Frelichowski J.E."/>
            <person name="Scheffler J.A."/>
            <person name="Scheffler B.E."/>
            <person name="Wendel J.F."/>
        </authorList>
    </citation>
    <scope>NUCLEOTIDE SEQUENCE [LARGE SCALE GENOMIC DNA]</scope>
    <source>
        <strain evidence="1">57</strain>
        <tissue evidence="1">Leaf</tissue>
    </source>
</reference>
<comment type="caution">
    <text evidence="1">The sequence shown here is derived from an EMBL/GenBank/DDBJ whole genome shotgun (WGS) entry which is preliminary data.</text>
</comment>
<dbReference type="Proteomes" id="UP000593573">
    <property type="component" value="Unassembled WGS sequence"/>
</dbReference>
<dbReference type="OrthoDB" id="1858506at2759"/>
<accession>A0A7J8UBD0</accession>
<dbReference type="InterPro" id="IPR023393">
    <property type="entry name" value="START-like_dom_sf"/>
</dbReference>
<dbReference type="AlphaFoldDB" id="A0A7J8UBD0"/>